<dbReference type="Pfam" id="PF06015">
    <property type="entry name" value="Chordopox_A30L"/>
    <property type="match status" value="1"/>
</dbReference>
<gene>
    <name evidence="3" type="primary">SOPV-ELK-120</name>
</gene>
<dbReference type="InterPro" id="IPR009257">
    <property type="entry name" value="Chordopox_A30L"/>
</dbReference>
<proteinExistence type="predicted"/>
<dbReference type="KEGG" id="vg:36841117"/>
<sequence>MEDDINEAALNHLLKRIAQCNDNELGLTASMIHDLLNHINVKLFELNKKAKKTKVNKSNVSERNIIDG</sequence>
<dbReference type="Proteomes" id="UP000249273">
    <property type="component" value="Segment"/>
</dbReference>
<evidence type="ECO:0000256" key="2">
    <source>
        <dbReference type="ARBA" id="ARBA00022553"/>
    </source>
</evidence>
<evidence type="ECO:0000256" key="1">
    <source>
        <dbReference type="ARBA" id="ARBA00003527"/>
    </source>
</evidence>
<accession>A0A2U9QHT9</accession>
<dbReference type="RefSeq" id="YP_009480658.1">
    <property type="nucleotide sequence ID" value="NC_037656.1"/>
</dbReference>
<dbReference type="GeneID" id="36841117"/>
<organism evidence="3">
    <name type="scientific">Sea otter poxvirus</name>
    <dbReference type="NCBI Taxonomy" id="1416741"/>
    <lineage>
        <taxon>Viruses</taxon>
        <taxon>Varidnaviria</taxon>
        <taxon>Bamfordvirae</taxon>
        <taxon>Nucleocytoviricota</taxon>
        <taxon>Pokkesviricetes</taxon>
        <taxon>Chitovirales</taxon>
        <taxon>Poxviridae</taxon>
        <taxon>Chordopoxvirinae</taxon>
        <taxon>Mustelpoxvirus</taxon>
        <taxon>Mustelpoxvirus seaotterpox</taxon>
        <taxon>Sea otterpox virus</taxon>
    </lineage>
</organism>
<dbReference type="EMBL" id="MH427217">
    <property type="protein sequence ID" value="AWU47165.1"/>
    <property type="molecule type" value="Genomic_DNA"/>
</dbReference>
<evidence type="ECO:0000313" key="4">
    <source>
        <dbReference type="Proteomes" id="UP000249273"/>
    </source>
</evidence>
<dbReference type="OrthoDB" id="40299at10239"/>
<protein>
    <submittedName>
        <fullName evidence="3">IMV protein</fullName>
    </submittedName>
</protein>
<comment type="function">
    <text evidence="1">Required for the association between the dense viroplasm and the viral membranes to form the mature virion (MV).</text>
</comment>
<evidence type="ECO:0000313" key="3">
    <source>
        <dbReference type="EMBL" id="AWU47165.1"/>
    </source>
</evidence>
<keyword evidence="4" id="KW-1185">Reference proteome</keyword>
<reference evidence="3" key="1">
    <citation type="submission" date="2018-05" db="EMBL/GenBank/DDBJ databases">
        <title>Complete Genome Sequence of a Novel Sea Otter Poxvirus.</title>
        <authorList>
            <person name="Jacob J.M."/>
            <person name="Subramaniam K."/>
            <person name="Tu S.-L."/>
            <person name="Nielsen O."/>
            <person name="Tuomi P.A."/>
            <person name="Upton C."/>
            <person name="Waltzek T.B."/>
        </authorList>
    </citation>
    <scope>NUCLEOTIDE SEQUENCE [LARGE SCALE GENOMIC DNA]</scope>
    <source>
        <strain evidence="3">ELK</strain>
    </source>
</reference>
<name>A0A2U9QHT9_9POXV</name>
<keyword evidence="2" id="KW-0597">Phosphoprotein</keyword>